<name>A0A4V1IRW5_9FUNG</name>
<keyword evidence="4" id="KW-1185">Reference proteome</keyword>
<evidence type="ECO:0000256" key="1">
    <source>
        <dbReference type="SAM" id="Coils"/>
    </source>
</evidence>
<feature type="compositionally biased region" description="Polar residues" evidence="2">
    <location>
        <begin position="856"/>
        <end position="865"/>
    </location>
</feature>
<evidence type="ECO:0000256" key="2">
    <source>
        <dbReference type="SAM" id="MobiDB-lite"/>
    </source>
</evidence>
<dbReference type="AlphaFoldDB" id="A0A4V1IRW5"/>
<dbReference type="InterPro" id="IPR013783">
    <property type="entry name" value="Ig-like_fold"/>
</dbReference>
<dbReference type="OrthoDB" id="2162278at2759"/>
<organism evidence="3 4">
    <name type="scientific">Blyttiomyces helicus</name>
    <dbReference type="NCBI Taxonomy" id="388810"/>
    <lineage>
        <taxon>Eukaryota</taxon>
        <taxon>Fungi</taxon>
        <taxon>Fungi incertae sedis</taxon>
        <taxon>Chytridiomycota</taxon>
        <taxon>Chytridiomycota incertae sedis</taxon>
        <taxon>Chytridiomycetes</taxon>
        <taxon>Chytridiomycetes incertae sedis</taxon>
        <taxon>Blyttiomyces</taxon>
    </lineage>
</organism>
<dbReference type="PANTHER" id="PTHR22538:SF0">
    <property type="entry name" value="CILIA- AND FLAGELLA-ASSOCIATED PROTEIN 74"/>
    <property type="match status" value="1"/>
</dbReference>
<evidence type="ECO:0000313" key="4">
    <source>
        <dbReference type="Proteomes" id="UP000269721"/>
    </source>
</evidence>
<dbReference type="EMBL" id="KZ995049">
    <property type="protein sequence ID" value="RKO91477.1"/>
    <property type="molecule type" value="Genomic_DNA"/>
</dbReference>
<dbReference type="Proteomes" id="UP000269721">
    <property type="component" value="Unassembled WGS sequence"/>
</dbReference>
<feature type="compositionally biased region" description="Low complexity" evidence="2">
    <location>
        <begin position="67"/>
        <end position="76"/>
    </location>
</feature>
<accession>A0A4V1IRW5</accession>
<reference evidence="4" key="1">
    <citation type="journal article" date="2018" name="Nat. Microbiol.">
        <title>Leveraging single-cell genomics to expand the fungal tree of life.</title>
        <authorList>
            <person name="Ahrendt S.R."/>
            <person name="Quandt C.A."/>
            <person name="Ciobanu D."/>
            <person name="Clum A."/>
            <person name="Salamov A."/>
            <person name="Andreopoulos B."/>
            <person name="Cheng J.F."/>
            <person name="Woyke T."/>
            <person name="Pelin A."/>
            <person name="Henrissat B."/>
            <person name="Reynolds N.K."/>
            <person name="Benny G.L."/>
            <person name="Smith M.E."/>
            <person name="James T.Y."/>
            <person name="Grigoriev I.V."/>
        </authorList>
    </citation>
    <scope>NUCLEOTIDE SEQUENCE [LARGE SCALE GENOMIC DNA]</scope>
</reference>
<sequence length="1009" mass="112882">MFDHHDPICCHESAQHQLHFRLRKTRKIFSTPPRLFDRSNSTEQILSIAPELQDAIRRRSGSRSSREGSLNSASSSTPEGDGNSTFDPALLDELLFPGFRFTPEPGEVGGEEGFGYLPNSLEAEGGKVDAKTDGYESGISTKYVKNGIATTFKSGGELKLAKAKSLAKRDIDRVHRAMEQKESEVFRLEQELAQTRVLLTESLAEAKRTASEISTLSEATRKWEIEKNLPCQSALHKPRLRSNDHVFEMPSDPILNLDAGFRALRQKYMEHTEVAARASDLIPRLEEALMRLQHSLSTIQIQEEKLGPLEDKLLADDEERREELEVVARFKLRQVEERARRMGERAQRQEHRRRIKETAVNAETETLNQKLEEQRKQLRGRLKDTVDKMKAEQKDKVEQKMLARLRKETALGELRERTTAIRQAAITKTAPAGPRDADSPPPSDNRKDSLLIRHTKGLIRMRRDELLRKREIDDEKREERKMALLHGLIGEERARRLERRREKTQAWIRSILEHREYSERAFPPDVVRPPIDSLTLEKRRRKSLARPMFSDLPRSLLPSFENLAPDDSRSDSGSDDNIADDLEDEIGFDKAPDAEGASKTTKPGAAVSTTTAPSEKSRTRPPLPLPSRALLIGKSKSIKPLLSNCPPFLANPCEVVFRDYDPEKVYECRVVLTNTSCRVNTFRLLPIPVELASYFEVVLAPAGRMSAGTTCELKVVFRPPAGYDRDTLDGKVSFASEHGGTFTLSVGCTTRKCLPAVKGVGGPGVATWRSDAGEVSERGASDDCGSSTPWDDEALDGFRASRRGNVARMRGPRTVGVEFGKCMVGDQIVRFVEISNSGALPTEFEVVTLNPGDDPSSVTTPTPDSANVEVQEGSKTPTAVTPTRPSSISESYRILRNRSGELPPYGSQIIHIQFSPPYEVEPKGSDRRKAAGHAAEQRELCRYAVRFSRVGIEPLFIECRARATEAPMVAGRDRVDFGLCVFGSIFREVAKQGPHRIEEQAQYSPQILG</sequence>
<keyword evidence="1" id="KW-0175">Coiled coil</keyword>
<feature type="region of interest" description="Disordered" evidence="2">
    <location>
        <begin position="850"/>
        <end position="888"/>
    </location>
</feature>
<feature type="coiled-coil region" evidence="1">
    <location>
        <begin position="164"/>
        <end position="198"/>
    </location>
</feature>
<protein>
    <submittedName>
        <fullName evidence="3">Uncharacterized protein</fullName>
    </submittedName>
</protein>
<proteinExistence type="predicted"/>
<dbReference type="Pfam" id="PF24771">
    <property type="entry name" value="Ig_CFAP74_1st"/>
    <property type="match status" value="1"/>
</dbReference>
<feature type="coiled-coil region" evidence="1">
    <location>
        <begin position="332"/>
        <end position="395"/>
    </location>
</feature>
<evidence type="ECO:0000313" key="3">
    <source>
        <dbReference type="EMBL" id="RKO91477.1"/>
    </source>
</evidence>
<gene>
    <name evidence="3" type="ORF">BDK51DRAFT_30915</name>
</gene>
<feature type="compositionally biased region" description="Acidic residues" evidence="2">
    <location>
        <begin position="573"/>
        <end position="586"/>
    </location>
</feature>
<feature type="compositionally biased region" description="Polar residues" evidence="2">
    <location>
        <begin position="873"/>
        <end position="888"/>
    </location>
</feature>
<feature type="region of interest" description="Disordered" evidence="2">
    <location>
        <begin position="555"/>
        <end position="626"/>
    </location>
</feature>
<feature type="region of interest" description="Disordered" evidence="2">
    <location>
        <begin position="425"/>
        <end position="449"/>
    </location>
</feature>
<feature type="region of interest" description="Disordered" evidence="2">
    <location>
        <begin position="50"/>
        <end position="87"/>
    </location>
</feature>
<dbReference type="Gene3D" id="2.60.40.10">
    <property type="entry name" value="Immunoglobulins"/>
    <property type="match status" value="1"/>
</dbReference>
<dbReference type="PANTHER" id="PTHR22538">
    <property type="entry name" value="CILIA- AND FLAGELLA-ASSOCIATED PROTEIN 74"/>
    <property type="match status" value="1"/>
</dbReference>